<protein>
    <submittedName>
        <fullName evidence="2">Membrane protein</fullName>
    </submittedName>
</protein>
<feature type="transmembrane region" description="Helical" evidence="1">
    <location>
        <begin position="116"/>
        <end position="134"/>
    </location>
</feature>
<keyword evidence="1" id="KW-0812">Transmembrane</keyword>
<name>A0ABS2QWV1_9BACI</name>
<keyword evidence="1" id="KW-0472">Membrane</keyword>
<organism evidence="2 3">
    <name type="scientific">Priestia iocasae</name>
    <dbReference type="NCBI Taxonomy" id="2291674"/>
    <lineage>
        <taxon>Bacteria</taxon>
        <taxon>Bacillati</taxon>
        <taxon>Bacillota</taxon>
        <taxon>Bacilli</taxon>
        <taxon>Bacillales</taxon>
        <taxon>Bacillaceae</taxon>
        <taxon>Priestia</taxon>
    </lineage>
</organism>
<sequence>MTMFVIWIGLLIYAFFLAPGESILEDEQFHLLLRGQFEQVDPLILMIFSFLGLYPFLFAFLILPQDDNKLRALPFVFLSFFLGAFALLPYFVYQGLKTEKTTRTPNRLFTVKTSRIIIIVLLILVIFLYGFGLFTGSFSAYQQAFFSSQFISIMTVDFFVLTWLSYHVFNHKYHHPRNALALLPLIGFLILLASMPNQQKREGE</sequence>
<proteinExistence type="predicted"/>
<evidence type="ECO:0000256" key="1">
    <source>
        <dbReference type="SAM" id="Phobius"/>
    </source>
</evidence>
<comment type="caution">
    <text evidence="2">The sequence shown here is derived from an EMBL/GenBank/DDBJ whole genome shotgun (WGS) entry which is preliminary data.</text>
</comment>
<dbReference type="EMBL" id="JAFBFC010000004">
    <property type="protein sequence ID" value="MBM7703437.1"/>
    <property type="molecule type" value="Genomic_DNA"/>
</dbReference>
<evidence type="ECO:0000313" key="3">
    <source>
        <dbReference type="Proteomes" id="UP000809829"/>
    </source>
</evidence>
<dbReference type="Proteomes" id="UP000809829">
    <property type="component" value="Unassembled WGS sequence"/>
</dbReference>
<evidence type="ECO:0000313" key="2">
    <source>
        <dbReference type="EMBL" id="MBM7703437.1"/>
    </source>
</evidence>
<reference evidence="2 3" key="1">
    <citation type="submission" date="2021-01" db="EMBL/GenBank/DDBJ databases">
        <title>Genomic Encyclopedia of Type Strains, Phase IV (KMG-IV): sequencing the most valuable type-strain genomes for metagenomic binning, comparative biology and taxonomic classification.</title>
        <authorList>
            <person name="Goeker M."/>
        </authorList>
    </citation>
    <scope>NUCLEOTIDE SEQUENCE [LARGE SCALE GENOMIC DNA]</scope>
    <source>
        <strain evidence="2 3">DSM 104297</strain>
    </source>
</reference>
<feature type="transmembrane region" description="Helical" evidence="1">
    <location>
        <begin position="44"/>
        <end position="63"/>
    </location>
</feature>
<feature type="transmembrane region" description="Helical" evidence="1">
    <location>
        <begin position="178"/>
        <end position="195"/>
    </location>
</feature>
<keyword evidence="1" id="KW-1133">Transmembrane helix</keyword>
<gene>
    <name evidence="2" type="ORF">JOC83_002286</name>
</gene>
<keyword evidence="3" id="KW-1185">Reference proteome</keyword>
<dbReference type="PANTHER" id="PTHR36009">
    <property type="match status" value="1"/>
</dbReference>
<feature type="transmembrane region" description="Helical" evidence="1">
    <location>
        <begin position="75"/>
        <end position="96"/>
    </location>
</feature>
<dbReference type="PANTHER" id="PTHR36009:SF3">
    <property type="entry name" value="TRANSMEMBRANE PROTEIN"/>
    <property type="match status" value="1"/>
</dbReference>
<feature type="transmembrane region" description="Helical" evidence="1">
    <location>
        <begin position="146"/>
        <end position="166"/>
    </location>
</feature>
<accession>A0ABS2QWV1</accession>
<dbReference type="RefSeq" id="WP_205187313.1">
    <property type="nucleotide sequence ID" value="NZ_JAFBFC010000004.1"/>
</dbReference>